<protein>
    <submittedName>
        <fullName evidence="2">Uncharacterized protein</fullName>
    </submittedName>
</protein>
<accession>A0A1A6GV30</accession>
<dbReference type="AlphaFoldDB" id="A0A1A6GV30"/>
<feature type="signal peptide" evidence="1">
    <location>
        <begin position="1"/>
        <end position="17"/>
    </location>
</feature>
<dbReference type="Proteomes" id="UP000092124">
    <property type="component" value="Unassembled WGS sequence"/>
</dbReference>
<evidence type="ECO:0000313" key="3">
    <source>
        <dbReference type="Proteomes" id="UP000092124"/>
    </source>
</evidence>
<keyword evidence="3" id="KW-1185">Reference proteome</keyword>
<gene>
    <name evidence="2" type="ORF">A6R68_01426</name>
</gene>
<sequence>MQHTLVNLTVVVVLTRALQTLTPVHMFSFRMDPLTALPWCTCTSWLPCSPSVLPEEETAEG</sequence>
<comment type="caution">
    <text evidence="2">The sequence shown here is derived from an EMBL/GenBank/DDBJ whole genome shotgun (WGS) entry which is preliminary data.</text>
</comment>
<feature type="chain" id="PRO_5008345887" evidence="1">
    <location>
        <begin position="18"/>
        <end position="61"/>
    </location>
</feature>
<evidence type="ECO:0000256" key="1">
    <source>
        <dbReference type="SAM" id="SignalP"/>
    </source>
</evidence>
<keyword evidence="1" id="KW-0732">Signal</keyword>
<evidence type="ECO:0000313" key="2">
    <source>
        <dbReference type="EMBL" id="OBS70031.1"/>
    </source>
</evidence>
<proteinExistence type="predicted"/>
<dbReference type="EMBL" id="LZPO01066475">
    <property type="protein sequence ID" value="OBS70031.1"/>
    <property type="molecule type" value="Genomic_DNA"/>
</dbReference>
<reference evidence="2 3" key="1">
    <citation type="submission" date="2016-06" db="EMBL/GenBank/DDBJ databases">
        <title>The Draft Genome Sequence and Annotation of the Desert Woodrat Neotoma lepida.</title>
        <authorList>
            <person name="Campbell M."/>
            <person name="Oakeson K.F."/>
            <person name="Yandell M."/>
            <person name="Halpert J.R."/>
            <person name="Dearing D."/>
        </authorList>
    </citation>
    <scope>NUCLEOTIDE SEQUENCE [LARGE SCALE GENOMIC DNA]</scope>
    <source>
        <strain evidence="2">417</strain>
        <tissue evidence="2">Liver</tissue>
    </source>
</reference>
<name>A0A1A6GV30_NEOLE</name>
<organism evidence="2 3">
    <name type="scientific">Neotoma lepida</name>
    <name type="common">Desert woodrat</name>
    <dbReference type="NCBI Taxonomy" id="56216"/>
    <lineage>
        <taxon>Eukaryota</taxon>
        <taxon>Metazoa</taxon>
        <taxon>Chordata</taxon>
        <taxon>Craniata</taxon>
        <taxon>Vertebrata</taxon>
        <taxon>Euteleostomi</taxon>
        <taxon>Mammalia</taxon>
        <taxon>Eutheria</taxon>
        <taxon>Euarchontoglires</taxon>
        <taxon>Glires</taxon>
        <taxon>Rodentia</taxon>
        <taxon>Myomorpha</taxon>
        <taxon>Muroidea</taxon>
        <taxon>Cricetidae</taxon>
        <taxon>Neotominae</taxon>
        <taxon>Neotoma</taxon>
    </lineage>
</organism>